<keyword evidence="4" id="KW-1185">Reference proteome</keyword>
<dbReference type="GO" id="GO:0003697">
    <property type="term" value="F:single-stranded DNA binding"/>
    <property type="evidence" value="ECO:0007669"/>
    <property type="project" value="TreeGrafter"/>
</dbReference>
<dbReference type="GO" id="GO:0005815">
    <property type="term" value="C:microtubule organizing center"/>
    <property type="evidence" value="ECO:0007669"/>
    <property type="project" value="TreeGrafter"/>
</dbReference>
<dbReference type="Proteomes" id="UP000784294">
    <property type="component" value="Unassembled WGS sequence"/>
</dbReference>
<gene>
    <name evidence="3" type="ORF">PXEA_LOCUS28769</name>
</gene>
<evidence type="ECO:0000256" key="1">
    <source>
        <dbReference type="ARBA" id="ARBA00004123"/>
    </source>
</evidence>
<dbReference type="PANTHER" id="PTHR46457">
    <property type="entry name" value="DNA REPAIR PROTEIN RAD51 HOMOLOG 4"/>
    <property type="match status" value="1"/>
</dbReference>
<reference evidence="3" key="1">
    <citation type="submission" date="2018-11" db="EMBL/GenBank/DDBJ databases">
        <authorList>
            <consortium name="Pathogen Informatics"/>
        </authorList>
    </citation>
    <scope>NUCLEOTIDE SEQUENCE</scope>
</reference>
<dbReference type="GO" id="GO:0005657">
    <property type="term" value="C:replication fork"/>
    <property type="evidence" value="ECO:0007669"/>
    <property type="project" value="TreeGrafter"/>
</dbReference>
<name>A0A448XFK4_9PLAT</name>
<dbReference type="OrthoDB" id="336321at2759"/>
<accession>A0A448XFK4</accession>
<dbReference type="EMBL" id="CAAALY010249583">
    <property type="protein sequence ID" value="VEL35329.1"/>
    <property type="molecule type" value="Genomic_DNA"/>
</dbReference>
<dbReference type="PANTHER" id="PTHR46457:SF1">
    <property type="entry name" value="DNA REPAIR PROTEIN RAD51 HOMOLOG 4"/>
    <property type="match status" value="1"/>
</dbReference>
<comment type="caution">
    <text evidence="3">The sequence shown here is derived from an EMBL/GenBank/DDBJ whole genome shotgun (WGS) entry which is preliminary data.</text>
</comment>
<dbReference type="GO" id="GO:0000400">
    <property type="term" value="F:four-way junction DNA binding"/>
    <property type="evidence" value="ECO:0007669"/>
    <property type="project" value="TreeGrafter"/>
</dbReference>
<dbReference type="GO" id="GO:0000724">
    <property type="term" value="P:double-strand break repair via homologous recombination"/>
    <property type="evidence" value="ECO:0007669"/>
    <property type="project" value="TreeGrafter"/>
</dbReference>
<comment type="subcellular location">
    <subcellularLocation>
        <location evidence="1">Nucleus</location>
    </subcellularLocation>
</comment>
<dbReference type="GO" id="GO:0000723">
    <property type="term" value="P:telomere maintenance"/>
    <property type="evidence" value="ECO:0007669"/>
    <property type="project" value="TreeGrafter"/>
</dbReference>
<dbReference type="InterPro" id="IPR027417">
    <property type="entry name" value="P-loop_NTPase"/>
</dbReference>
<dbReference type="GO" id="GO:0007131">
    <property type="term" value="P:reciprocal meiotic recombination"/>
    <property type="evidence" value="ECO:0007669"/>
    <property type="project" value="TreeGrafter"/>
</dbReference>
<evidence type="ECO:0000313" key="3">
    <source>
        <dbReference type="EMBL" id="VEL35329.1"/>
    </source>
</evidence>
<protein>
    <recommendedName>
        <fullName evidence="5">RecA family profile 1 domain-containing protein</fullName>
    </recommendedName>
</protein>
<proteinExistence type="predicted"/>
<dbReference type="GO" id="GO:0008094">
    <property type="term" value="F:ATP-dependent activity, acting on DNA"/>
    <property type="evidence" value="ECO:0007669"/>
    <property type="project" value="TreeGrafter"/>
</dbReference>
<dbReference type="SUPFAM" id="SSF52540">
    <property type="entry name" value="P-loop containing nucleoside triphosphate hydrolases"/>
    <property type="match status" value="1"/>
</dbReference>
<dbReference type="GO" id="GO:0033063">
    <property type="term" value="C:Rad51B-Rad51C-Rad51D-XRCC2 complex"/>
    <property type="evidence" value="ECO:0007669"/>
    <property type="project" value="TreeGrafter"/>
</dbReference>
<sequence>MTGEITEIYGKSAVGKTQFCHLITAAALALTISRPVEGQQSSDESDSSLLSQPSTSVLYIDTKGDFDANLLAGFISRSLSRNCRSTKNVSQQPIKLCPPCYSILRSRMANVRHLLAADIGMLTDALVVTRLSIDYYNSRSSSFANLPQQPICSKVESAATSDASVNSLLASNPSCDTLKDSPSSTKSSMNSRIDAVSVPCRQDKPMPEHFTCSGTFHSCRLQSTSHNVVTPAKPSSIESDLHFFTSMHLLVVDSLATLISPFMTGCPFQEIMHEISSTSLQ</sequence>
<keyword evidence="2" id="KW-0539">Nucleus</keyword>
<organism evidence="3 4">
    <name type="scientific">Protopolystoma xenopodis</name>
    <dbReference type="NCBI Taxonomy" id="117903"/>
    <lineage>
        <taxon>Eukaryota</taxon>
        <taxon>Metazoa</taxon>
        <taxon>Spiralia</taxon>
        <taxon>Lophotrochozoa</taxon>
        <taxon>Platyhelminthes</taxon>
        <taxon>Monogenea</taxon>
        <taxon>Polyopisthocotylea</taxon>
        <taxon>Polystomatidea</taxon>
        <taxon>Polystomatidae</taxon>
        <taxon>Protopolystoma</taxon>
    </lineage>
</organism>
<dbReference type="InterPro" id="IPR051988">
    <property type="entry name" value="HRR_RAD51_Paralog"/>
</dbReference>
<dbReference type="GO" id="GO:0042148">
    <property type="term" value="P:DNA strand invasion"/>
    <property type="evidence" value="ECO:0007669"/>
    <property type="project" value="TreeGrafter"/>
</dbReference>
<evidence type="ECO:0008006" key="5">
    <source>
        <dbReference type="Google" id="ProtNLM"/>
    </source>
</evidence>
<dbReference type="Gene3D" id="3.40.50.300">
    <property type="entry name" value="P-loop containing nucleotide triphosphate hydrolases"/>
    <property type="match status" value="1"/>
</dbReference>
<evidence type="ECO:0000256" key="2">
    <source>
        <dbReference type="ARBA" id="ARBA00023242"/>
    </source>
</evidence>
<evidence type="ECO:0000313" key="4">
    <source>
        <dbReference type="Proteomes" id="UP000784294"/>
    </source>
</evidence>
<dbReference type="AlphaFoldDB" id="A0A448XFK4"/>